<proteinExistence type="predicted"/>
<dbReference type="Proteomes" id="UP000037460">
    <property type="component" value="Unassembled WGS sequence"/>
</dbReference>
<protein>
    <submittedName>
        <fullName evidence="2">Uncharacterized protein</fullName>
    </submittedName>
</protein>
<reference evidence="3" key="1">
    <citation type="journal article" date="2015" name="PLoS Genet.">
        <title>Genome Sequence and Transcriptome Analyses of Chrysochromulina tobin: Metabolic Tools for Enhanced Algal Fitness in the Prominent Order Prymnesiales (Haptophyceae).</title>
        <authorList>
            <person name="Hovde B.T."/>
            <person name="Deodato C.R."/>
            <person name="Hunsperger H.M."/>
            <person name="Ryken S.A."/>
            <person name="Yost W."/>
            <person name="Jha R.K."/>
            <person name="Patterson J."/>
            <person name="Monnat R.J. Jr."/>
            <person name="Barlow S.B."/>
            <person name="Starkenburg S.R."/>
            <person name="Cattolico R.A."/>
        </authorList>
    </citation>
    <scope>NUCLEOTIDE SEQUENCE</scope>
    <source>
        <strain evidence="3">CCMP291</strain>
    </source>
</reference>
<accession>A0A0M0JT15</accession>
<sequence>MSLEGVMSSMGKSRDIDGSVDRIPPPPEEMWAILYAIQRKCEDENINLEGAMEEGGGNHYGMMKVTQFKSTLKTNLPRFHITEDTFERICSHYGCGYKNPRGYRESIAWKDFCEDVHDAMDITNGKAQELAATRGGVLDLKSLL</sequence>
<evidence type="ECO:0000313" key="3">
    <source>
        <dbReference type="Proteomes" id="UP000037460"/>
    </source>
</evidence>
<evidence type="ECO:0000256" key="1">
    <source>
        <dbReference type="SAM" id="MobiDB-lite"/>
    </source>
</evidence>
<evidence type="ECO:0000313" key="2">
    <source>
        <dbReference type="EMBL" id="KOO29734.1"/>
    </source>
</evidence>
<organism evidence="2 3">
    <name type="scientific">Chrysochromulina tobinii</name>
    <dbReference type="NCBI Taxonomy" id="1460289"/>
    <lineage>
        <taxon>Eukaryota</taxon>
        <taxon>Haptista</taxon>
        <taxon>Haptophyta</taxon>
        <taxon>Prymnesiophyceae</taxon>
        <taxon>Prymnesiales</taxon>
        <taxon>Chrysochromulinaceae</taxon>
        <taxon>Chrysochromulina</taxon>
    </lineage>
</organism>
<gene>
    <name evidence="2" type="ORF">Ctob_011728</name>
</gene>
<keyword evidence="3" id="KW-1185">Reference proteome</keyword>
<name>A0A0M0JT15_9EUKA</name>
<feature type="region of interest" description="Disordered" evidence="1">
    <location>
        <begin position="1"/>
        <end position="22"/>
    </location>
</feature>
<comment type="caution">
    <text evidence="2">The sequence shown here is derived from an EMBL/GenBank/DDBJ whole genome shotgun (WGS) entry which is preliminary data.</text>
</comment>
<dbReference type="AlphaFoldDB" id="A0A0M0JT15"/>
<dbReference type="EMBL" id="JWZX01002370">
    <property type="protein sequence ID" value="KOO29734.1"/>
    <property type="molecule type" value="Genomic_DNA"/>
</dbReference>